<keyword evidence="1" id="KW-0472">Membrane</keyword>
<evidence type="ECO:0000313" key="3">
    <source>
        <dbReference type="Proteomes" id="UP001165427"/>
    </source>
</evidence>
<dbReference type="Proteomes" id="UP001165427">
    <property type="component" value="Unassembled WGS sequence"/>
</dbReference>
<keyword evidence="1" id="KW-1133">Transmembrane helix</keyword>
<accession>A0AA41R2P5</accession>
<reference evidence="2" key="1">
    <citation type="submission" date="2022-04" db="EMBL/GenBank/DDBJ databases">
        <title>Desulfatitalea alkaliphila sp. nov., a novel anaerobic sulfate-reducing bacterium isolated from terrestrial mud volcano, Taman Peninsula, Russia.</title>
        <authorList>
            <person name="Khomyakova M.A."/>
            <person name="Merkel A.Y."/>
            <person name="Slobodkin A.I."/>
        </authorList>
    </citation>
    <scope>NUCLEOTIDE SEQUENCE</scope>
    <source>
        <strain evidence="2">M08but</strain>
    </source>
</reference>
<protein>
    <submittedName>
        <fullName evidence="2">Uncharacterized protein</fullName>
    </submittedName>
</protein>
<evidence type="ECO:0000256" key="1">
    <source>
        <dbReference type="SAM" id="Phobius"/>
    </source>
</evidence>
<organism evidence="2 3">
    <name type="scientific">Desulfatitalea alkaliphila</name>
    <dbReference type="NCBI Taxonomy" id="2929485"/>
    <lineage>
        <taxon>Bacteria</taxon>
        <taxon>Pseudomonadati</taxon>
        <taxon>Thermodesulfobacteriota</taxon>
        <taxon>Desulfobacteria</taxon>
        <taxon>Desulfobacterales</taxon>
        <taxon>Desulfosarcinaceae</taxon>
        <taxon>Desulfatitalea</taxon>
    </lineage>
</organism>
<comment type="caution">
    <text evidence="2">The sequence shown here is derived from an EMBL/GenBank/DDBJ whole genome shotgun (WGS) entry which is preliminary data.</text>
</comment>
<dbReference type="RefSeq" id="WP_246911352.1">
    <property type="nucleotide sequence ID" value="NZ_JALJRB010000018.1"/>
</dbReference>
<evidence type="ECO:0000313" key="2">
    <source>
        <dbReference type="EMBL" id="MCJ8501917.1"/>
    </source>
</evidence>
<name>A0AA41R2P5_9BACT</name>
<feature type="transmembrane region" description="Helical" evidence="1">
    <location>
        <begin position="6"/>
        <end position="28"/>
    </location>
</feature>
<keyword evidence="3" id="KW-1185">Reference proteome</keyword>
<dbReference type="EMBL" id="JALJRB010000018">
    <property type="protein sequence ID" value="MCJ8501917.1"/>
    <property type="molecule type" value="Genomic_DNA"/>
</dbReference>
<sequence>MLNHSVVGLPAPIATHIIGLLLVGLTLFACGAGRPQPPADPPLSLEALFAQCGLPAACDAPTPWEGRTVTIEARVDPANIFEKRRHPRLPYEKFKLLDGSGRSLEVWPRAADNSPIFDKLAARPSDRIVVRGRLAAIKMPTQSTCRLGVKLFIDHPDRIQFQEK</sequence>
<gene>
    <name evidence="2" type="ORF">MRX98_15135</name>
</gene>
<proteinExistence type="predicted"/>
<dbReference type="AlphaFoldDB" id="A0AA41R2P5"/>
<keyword evidence="1" id="KW-0812">Transmembrane</keyword>